<dbReference type="PANTHER" id="PTHR38439">
    <property type="entry name" value="AURACYANIN-B"/>
    <property type="match status" value="1"/>
</dbReference>
<evidence type="ECO:0000256" key="4">
    <source>
        <dbReference type="SAM" id="SignalP"/>
    </source>
</evidence>
<evidence type="ECO:0000256" key="3">
    <source>
        <dbReference type="SAM" id="MobiDB-lite"/>
    </source>
</evidence>
<dbReference type="EMBL" id="CABVHQ010000054">
    <property type="protein sequence ID" value="VVO23795.1"/>
    <property type="molecule type" value="Genomic_DNA"/>
</dbReference>
<dbReference type="RefSeq" id="WP_150644240.1">
    <property type="nucleotide sequence ID" value="NZ_CABVHQ010000054.1"/>
</dbReference>
<evidence type="ECO:0000256" key="1">
    <source>
        <dbReference type="ARBA" id="ARBA00022723"/>
    </source>
</evidence>
<dbReference type="Pfam" id="PF00127">
    <property type="entry name" value="Copper-bind"/>
    <property type="match status" value="1"/>
</dbReference>
<organism evidence="6 7">
    <name type="scientific">Pseudomonas fluorescens</name>
    <dbReference type="NCBI Taxonomy" id="294"/>
    <lineage>
        <taxon>Bacteria</taxon>
        <taxon>Pseudomonadati</taxon>
        <taxon>Pseudomonadota</taxon>
        <taxon>Gammaproteobacteria</taxon>
        <taxon>Pseudomonadales</taxon>
        <taxon>Pseudomonadaceae</taxon>
        <taxon>Pseudomonas</taxon>
    </lineage>
</organism>
<keyword evidence="2" id="KW-0186">Copper</keyword>
<feature type="domain" description="Blue (type 1) copper" evidence="5">
    <location>
        <begin position="42"/>
        <end position="185"/>
    </location>
</feature>
<keyword evidence="1" id="KW-0479">Metal-binding</keyword>
<proteinExistence type="predicted"/>
<dbReference type="InterPro" id="IPR000923">
    <property type="entry name" value="BlueCu_1"/>
</dbReference>
<dbReference type="InterPro" id="IPR050845">
    <property type="entry name" value="Cu-binding_ET"/>
</dbReference>
<keyword evidence="4" id="KW-0732">Signal</keyword>
<evidence type="ECO:0000313" key="7">
    <source>
        <dbReference type="Proteomes" id="UP000337909"/>
    </source>
</evidence>
<feature type="signal peptide" evidence="4">
    <location>
        <begin position="1"/>
        <end position="22"/>
    </location>
</feature>
<reference evidence="6 7" key="1">
    <citation type="submission" date="2019-09" db="EMBL/GenBank/DDBJ databases">
        <authorList>
            <person name="Chandra G."/>
            <person name="Truman W A."/>
        </authorList>
    </citation>
    <scope>NUCLEOTIDE SEQUENCE [LARGE SCALE GENOMIC DNA]</scope>
    <source>
        <strain evidence="6">PS691</strain>
    </source>
</reference>
<dbReference type="GO" id="GO:0005507">
    <property type="term" value="F:copper ion binding"/>
    <property type="evidence" value="ECO:0007669"/>
    <property type="project" value="InterPro"/>
</dbReference>
<dbReference type="PANTHER" id="PTHR38439:SF3">
    <property type="entry name" value="COPPER-RESISTANT CUPROPROTEIN COPI"/>
    <property type="match status" value="1"/>
</dbReference>
<evidence type="ECO:0000313" key="6">
    <source>
        <dbReference type="EMBL" id="VVO23795.1"/>
    </source>
</evidence>
<feature type="region of interest" description="Disordered" evidence="3">
    <location>
        <begin position="113"/>
        <end position="146"/>
    </location>
</feature>
<dbReference type="InterPro" id="IPR008972">
    <property type="entry name" value="Cupredoxin"/>
</dbReference>
<dbReference type="CDD" id="cd04211">
    <property type="entry name" value="Cupredoxin_like_2"/>
    <property type="match status" value="1"/>
</dbReference>
<dbReference type="Gene3D" id="2.60.40.420">
    <property type="entry name" value="Cupredoxins - blue copper proteins"/>
    <property type="match status" value="1"/>
</dbReference>
<gene>
    <name evidence="6" type="primary">petE</name>
    <name evidence="6" type="ORF">PS691_04394</name>
</gene>
<evidence type="ECO:0000256" key="2">
    <source>
        <dbReference type="ARBA" id="ARBA00023008"/>
    </source>
</evidence>
<feature type="chain" id="PRO_5022716232" evidence="4">
    <location>
        <begin position="23"/>
        <end position="187"/>
    </location>
</feature>
<sequence length="187" mass="19974" precursor="true">MFLRNRLALAGCLLLLSFPIWASPGHTDSFGAPAPAAKATRTVEVVMGDMTFSPTSLEIKAGETVRFVLINKGQLLHEFNLGDAAMHARHQQEMLQMQQSGMLTPTAIKPATKSSDAMDHAAMGHGSKAGMAHGSSMQHDDPNSVLVEPGKTAELTWTFSKAGNLEFACNIPGHYQAGMVGKLNVSQ</sequence>
<accession>A0A5E7EAF5</accession>
<dbReference type="OrthoDB" id="9816061at2"/>
<dbReference type="GO" id="GO:0009055">
    <property type="term" value="F:electron transfer activity"/>
    <property type="evidence" value="ECO:0007669"/>
    <property type="project" value="InterPro"/>
</dbReference>
<evidence type="ECO:0000259" key="5">
    <source>
        <dbReference type="Pfam" id="PF00127"/>
    </source>
</evidence>
<name>A0A5E7EAF5_PSEFL</name>
<dbReference type="AlphaFoldDB" id="A0A5E7EAF5"/>
<dbReference type="Proteomes" id="UP000337909">
    <property type="component" value="Unassembled WGS sequence"/>
</dbReference>
<protein>
    <submittedName>
        <fullName evidence="6">Plastocyanin</fullName>
    </submittedName>
</protein>
<dbReference type="SUPFAM" id="SSF49503">
    <property type="entry name" value="Cupredoxins"/>
    <property type="match status" value="1"/>
</dbReference>